<proteinExistence type="predicted"/>
<dbReference type="EMBL" id="UZWE01000019">
    <property type="protein sequence ID" value="VDS07349.1"/>
    <property type="molecule type" value="Genomic_DNA"/>
</dbReference>
<feature type="transmembrane region" description="Helical" evidence="1">
    <location>
        <begin position="46"/>
        <end position="66"/>
    </location>
</feature>
<keyword evidence="1" id="KW-1133">Transmembrane helix</keyword>
<evidence type="ECO:0000313" key="2">
    <source>
        <dbReference type="EMBL" id="VDS07349.1"/>
    </source>
</evidence>
<dbReference type="AlphaFoldDB" id="A0A447IIP2"/>
<evidence type="ECO:0008006" key="4">
    <source>
        <dbReference type="Google" id="ProtNLM"/>
    </source>
</evidence>
<dbReference type="OrthoDB" id="7745385at2"/>
<sequence length="86" mass="9406">MNGWLWLIAAFVLAGIELLVPGWAFMGLAASVGLMGVLLLTGLWTAGLPATLVVTALLSAAAWLLFRRLWPTSRGDKRIWDRDINE</sequence>
<feature type="transmembrane region" description="Helical" evidence="1">
    <location>
        <begin position="7"/>
        <end position="40"/>
    </location>
</feature>
<keyword evidence="3" id="KW-1185">Reference proteome</keyword>
<dbReference type="Proteomes" id="UP000270743">
    <property type="component" value="Unassembled WGS sequence"/>
</dbReference>
<evidence type="ECO:0000313" key="3">
    <source>
        <dbReference type="Proteomes" id="UP000270743"/>
    </source>
</evidence>
<keyword evidence="1" id="KW-0812">Transmembrane</keyword>
<accession>A0A447IIP2</accession>
<protein>
    <recommendedName>
        <fullName evidence="4">NfeD-like C-terminal domain-containing protein</fullName>
    </recommendedName>
</protein>
<dbReference type="RefSeq" id="WP_126153057.1">
    <property type="nucleotide sequence ID" value="NZ_UZWE01000019.1"/>
</dbReference>
<organism evidence="2 3">
    <name type="scientific">Paracoccus haematequi</name>
    <dbReference type="NCBI Taxonomy" id="2491866"/>
    <lineage>
        <taxon>Bacteria</taxon>
        <taxon>Pseudomonadati</taxon>
        <taxon>Pseudomonadota</taxon>
        <taxon>Alphaproteobacteria</taxon>
        <taxon>Rhodobacterales</taxon>
        <taxon>Paracoccaceae</taxon>
        <taxon>Paracoccus</taxon>
    </lineage>
</organism>
<evidence type="ECO:0000256" key="1">
    <source>
        <dbReference type="SAM" id="Phobius"/>
    </source>
</evidence>
<name>A0A447IIP2_9RHOB</name>
<keyword evidence="1" id="KW-0472">Membrane</keyword>
<gene>
    <name evidence="2" type="ORF">PARHAE_00525</name>
</gene>
<reference evidence="2 3" key="1">
    <citation type="submission" date="2018-12" db="EMBL/GenBank/DDBJ databases">
        <authorList>
            <person name="Criscuolo A."/>
        </authorList>
    </citation>
    <scope>NUCLEOTIDE SEQUENCE [LARGE SCALE GENOMIC DNA]</scope>
    <source>
        <strain evidence="2">ACIP1116241</strain>
    </source>
</reference>